<evidence type="ECO:0000313" key="2">
    <source>
        <dbReference type="EMBL" id="WAI51068.1"/>
    </source>
</evidence>
<reference evidence="2" key="1">
    <citation type="submission" date="2022-11" db="EMBL/GenBank/DDBJ databases">
        <title>Pseudomonas triclosanedens sp. nov., a triclosan degrader isolated from activated sludge.</title>
        <authorList>
            <person name="Yin Y."/>
            <person name="Lu Z."/>
        </authorList>
    </citation>
    <scope>NUCLEOTIDE SEQUENCE</scope>
    <source>
        <strain evidence="2">ZM23</strain>
    </source>
</reference>
<evidence type="ECO:0000256" key="1">
    <source>
        <dbReference type="SAM" id="Phobius"/>
    </source>
</evidence>
<dbReference type="EMBL" id="CP113432">
    <property type="protein sequence ID" value="WAI51068.1"/>
    <property type="molecule type" value="Genomic_DNA"/>
</dbReference>
<accession>A0ABY7A1T7</accession>
<keyword evidence="3" id="KW-1185">Reference proteome</keyword>
<keyword evidence="1" id="KW-1133">Transmembrane helix</keyword>
<keyword evidence="1" id="KW-0812">Transmembrane</keyword>
<sequence>MAAILLLAVVAANTPGPAPLPVFSNGARLGWSAALPIILGGCAAATMLVLAVGCSP</sequence>
<feature type="transmembrane region" description="Helical" evidence="1">
    <location>
        <begin position="34"/>
        <end position="54"/>
    </location>
</feature>
<gene>
    <name evidence="2" type="ORF">OU419_07370</name>
</gene>
<protein>
    <submittedName>
        <fullName evidence="2">Uncharacterized protein</fullName>
    </submittedName>
</protein>
<dbReference type="RefSeq" id="WP_254471657.1">
    <property type="nucleotide sequence ID" value="NZ_CP113432.1"/>
</dbReference>
<organism evidence="2 3">
    <name type="scientific">Pseudomonas triclosanedens</name>
    <dbReference type="NCBI Taxonomy" id="2961893"/>
    <lineage>
        <taxon>Bacteria</taxon>
        <taxon>Pseudomonadati</taxon>
        <taxon>Pseudomonadota</taxon>
        <taxon>Gammaproteobacteria</taxon>
        <taxon>Pseudomonadales</taxon>
        <taxon>Pseudomonadaceae</taxon>
        <taxon>Pseudomonas</taxon>
    </lineage>
</organism>
<evidence type="ECO:0000313" key="3">
    <source>
        <dbReference type="Proteomes" id="UP001163624"/>
    </source>
</evidence>
<keyword evidence="1" id="KW-0472">Membrane</keyword>
<dbReference type="Proteomes" id="UP001163624">
    <property type="component" value="Chromosome"/>
</dbReference>
<proteinExistence type="predicted"/>
<name>A0ABY7A1T7_9PSED</name>